<comment type="similarity">
    <text evidence="2">Belongs to the ATP12 family.</text>
</comment>
<dbReference type="GO" id="GO:0005739">
    <property type="term" value="C:mitochondrion"/>
    <property type="evidence" value="ECO:0007669"/>
    <property type="project" value="UniProtKB-SubCell"/>
</dbReference>
<sequence length="265" mass="30426">MFTKLISRLSTSGQCAKRTFLRNYSTKDIKRFYKNVTVTQGSNGYEINLDQRKLKTPGGNLFIVPTEALALAVLNEWESQEDTSLCNISIDNPTHRDKVTTINGMLEFLDTDTICYRMKEPEDLVKLQNEKWNPIIEWANERYNVDIGLTYGIGMLNISKETKQIFTQHLNSYNELALFGFQQVIETLKSFILALSLVDKKISVETAVSLSRLEQDYQTQKWGNVEWFHNVETYTSEAKLAAAALFVYLTTNSETSNSKRINRMT</sequence>
<dbReference type="OrthoDB" id="5673at2759"/>
<reference evidence="6 7" key="1">
    <citation type="submission" date="2020-08" db="EMBL/GenBank/DDBJ databases">
        <authorList>
            <person name="Hejnol A."/>
        </authorList>
    </citation>
    <scope>NUCLEOTIDE SEQUENCE [LARGE SCALE GENOMIC DNA]</scope>
</reference>
<accession>A0A7I8W7S3</accession>
<proteinExistence type="inferred from homology"/>
<dbReference type="PANTHER" id="PTHR21013:SF10">
    <property type="entry name" value="ATP SYNTHASE MITOCHONDRIAL F1 COMPLEX ASSEMBLY FACTOR 2"/>
    <property type="match status" value="1"/>
</dbReference>
<comment type="subcellular location">
    <subcellularLocation>
        <location evidence="1">Mitochondrion</location>
    </subcellularLocation>
</comment>
<dbReference type="Proteomes" id="UP000549394">
    <property type="component" value="Unassembled WGS sequence"/>
</dbReference>
<name>A0A7I8W7S3_9ANNE</name>
<dbReference type="Gene3D" id="3.30.2180.10">
    <property type="entry name" value="ATP12-like"/>
    <property type="match status" value="1"/>
</dbReference>
<evidence type="ECO:0000313" key="7">
    <source>
        <dbReference type="Proteomes" id="UP000549394"/>
    </source>
</evidence>
<keyword evidence="5" id="KW-0143">Chaperone</keyword>
<evidence type="ECO:0000313" key="6">
    <source>
        <dbReference type="EMBL" id="CAD5124207.1"/>
    </source>
</evidence>
<dbReference type="InterPro" id="IPR042272">
    <property type="entry name" value="ATP12_ATP_synth-F1-assembly_N"/>
</dbReference>
<keyword evidence="7" id="KW-1185">Reference proteome</keyword>
<dbReference type="PANTHER" id="PTHR21013">
    <property type="entry name" value="ATP SYNTHASE MITOCHONDRIAL F1 COMPLEX ASSEMBLY FACTOR 2/ATP12 PROTEIN, MITOCHONDRIAL PRECURSOR"/>
    <property type="match status" value="1"/>
</dbReference>
<gene>
    <name evidence="6" type="ORF">DGYR_LOCUS11783</name>
</gene>
<dbReference type="Gene3D" id="1.10.3580.10">
    <property type="entry name" value="ATP12 ATPase"/>
    <property type="match status" value="1"/>
</dbReference>
<keyword evidence="3" id="KW-0809">Transit peptide</keyword>
<evidence type="ECO:0000256" key="4">
    <source>
        <dbReference type="ARBA" id="ARBA00023128"/>
    </source>
</evidence>
<evidence type="ECO:0000256" key="1">
    <source>
        <dbReference type="ARBA" id="ARBA00004173"/>
    </source>
</evidence>
<protein>
    <submittedName>
        <fullName evidence="6">DgyrCDS12506</fullName>
    </submittedName>
</protein>
<dbReference type="GO" id="GO:0033615">
    <property type="term" value="P:mitochondrial proton-transporting ATP synthase complex assembly"/>
    <property type="evidence" value="ECO:0007669"/>
    <property type="project" value="TreeGrafter"/>
</dbReference>
<evidence type="ECO:0000256" key="3">
    <source>
        <dbReference type="ARBA" id="ARBA00022946"/>
    </source>
</evidence>
<dbReference type="InterPro" id="IPR023335">
    <property type="entry name" value="ATP12_ortho_dom_sf"/>
</dbReference>
<dbReference type="EMBL" id="CAJFCJ010000020">
    <property type="protein sequence ID" value="CAD5124207.1"/>
    <property type="molecule type" value="Genomic_DNA"/>
</dbReference>
<organism evidence="6 7">
    <name type="scientific">Dimorphilus gyrociliatus</name>
    <dbReference type="NCBI Taxonomy" id="2664684"/>
    <lineage>
        <taxon>Eukaryota</taxon>
        <taxon>Metazoa</taxon>
        <taxon>Spiralia</taxon>
        <taxon>Lophotrochozoa</taxon>
        <taxon>Annelida</taxon>
        <taxon>Polychaeta</taxon>
        <taxon>Polychaeta incertae sedis</taxon>
        <taxon>Dinophilidae</taxon>
        <taxon>Dimorphilus</taxon>
    </lineage>
</organism>
<dbReference type="SUPFAM" id="SSF160909">
    <property type="entry name" value="ATP12-like"/>
    <property type="match status" value="1"/>
</dbReference>
<evidence type="ECO:0000256" key="2">
    <source>
        <dbReference type="ARBA" id="ARBA00008231"/>
    </source>
</evidence>
<keyword evidence="4" id="KW-0496">Mitochondrion</keyword>
<dbReference type="InterPro" id="IPR011419">
    <property type="entry name" value="ATP12_ATP_synth-F1-assembly"/>
</dbReference>
<dbReference type="Pfam" id="PF07542">
    <property type="entry name" value="ATP12"/>
    <property type="match status" value="1"/>
</dbReference>
<comment type="caution">
    <text evidence="6">The sequence shown here is derived from an EMBL/GenBank/DDBJ whole genome shotgun (WGS) entry which is preliminary data.</text>
</comment>
<dbReference type="AlphaFoldDB" id="A0A7I8W7S3"/>
<evidence type="ECO:0000256" key="5">
    <source>
        <dbReference type="ARBA" id="ARBA00023186"/>
    </source>
</evidence>